<feature type="region of interest" description="Disordered" evidence="1">
    <location>
        <begin position="225"/>
        <end position="310"/>
    </location>
</feature>
<dbReference type="InterPro" id="IPR058925">
    <property type="entry name" value="zf-C2H2_AcuF"/>
</dbReference>
<comment type="caution">
    <text evidence="3">The sequence shown here is derived from an EMBL/GenBank/DDBJ whole genome shotgun (WGS) entry which is preliminary data.</text>
</comment>
<dbReference type="EMBL" id="LFJN01000002">
    <property type="protein sequence ID" value="KPI45237.1"/>
    <property type="molecule type" value="Genomic_DNA"/>
</dbReference>
<feature type="region of interest" description="Disordered" evidence="1">
    <location>
        <begin position="402"/>
        <end position="421"/>
    </location>
</feature>
<dbReference type="Pfam" id="PF26082">
    <property type="entry name" value="zf-C2H2_AcuF"/>
    <property type="match status" value="1"/>
</dbReference>
<feature type="compositionally biased region" description="Polar residues" evidence="1">
    <location>
        <begin position="548"/>
        <end position="582"/>
    </location>
</feature>
<proteinExistence type="predicted"/>
<feature type="region of interest" description="Disordered" evidence="1">
    <location>
        <begin position="1234"/>
        <end position="1253"/>
    </location>
</feature>
<evidence type="ECO:0000313" key="4">
    <source>
        <dbReference type="Proteomes" id="UP000038010"/>
    </source>
</evidence>
<dbReference type="SMART" id="SM00355">
    <property type="entry name" value="ZnF_C2H2"/>
    <property type="match status" value="3"/>
</dbReference>
<feature type="compositionally biased region" description="Polar residues" evidence="1">
    <location>
        <begin position="296"/>
        <end position="310"/>
    </location>
</feature>
<feature type="compositionally biased region" description="Basic and acidic residues" evidence="1">
    <location>
        <begin position="932"/>
        <end position="952"/>
    </location>
</feature>
<feature type="region of interest" description="Disordered" evidence="1">
    <location>
        <begin position="1070"/>
        <end position="1090"/>
    </location>
</feature>
<dbReference type="OrthoDB" id="5315052at2759"/>
<sequence length="1253" mass="138377">MAPLISSSLSTDIEDRHQQPPNGRLRPDGTVSPSLLQVAPHDRRKHKTQPSVTSVPVEDPTQELYPFPDLPTAGDGLQHEDFPTYTTPAELMSRAAVDGGLDLSFDDYMTPDQSTDNYISEHTTPQEAIWEREFQYLPTNGASLPHILDSSSQHSGHEELPPTALQEPYKSASLDQPRYISGADLLTPSPPGSARPAPAQLVAVQNNDMGRLNKKRGADTLQLSTDARSLHPQPSRHGSVSPVIMVSSHSHGDSPAHATPPTHRSLTRPGQSSASGEHVSYSRLRLPGAPDAGVQDSASPRTGQDPTNRTLSEVATVNELAENLQLNARNEHVENWLIKTESIVDQVARRTDRPRALSTGVRVDAMGLPKFSDASIPGPGVMIDEDSTDDYSDDSSYVEALASESGSEAPESPPVEEDDLNGEVADRSYFPRFEDEEIPPEMLEPLPRQFYRRGPWQDPLTGPIYNDQWQPFSSNAAMVRYNEESAKWETASRAATWGTRRRLSDGEVQSIVDGSRVRHLSLVKRGRARGSTLIKLARDKANELIPRRSNSNIKRGAESSQYQEPLQLVESPQQRESITSINPVQRISSFGKSRSSDIAAINTSVTNAQHGEATSADSQKIKAEGGLRSPLHLLRKARSKSDVGNRSSAKSSPGLHELMAQHGGPPVMSMASPKADPIAEFPGLTSARDIALEDDDDYEGEDDLAEPGIKMDLSVRAENIIPNSEGFKYHAKQLNPRLQPYLIDRIGHEQIRRYKKLLDSRVKHKKAVLGRSCTSKDFCYELGGEAKLLTPRPSNKDPSTAVAQFSVHGHGEADIDEEMDEGVVTPALFPPGIPLPPVKRLPAEFECFLCFKVKKFQKPSDWTKHVHEDAQPFSCTFPNCNDGKSFKRKADWVRHENERHRRLESWRCNVPECSHVCYRKDNFVQHLVREHKKNEPKNKDKPNAKSRGRQEDHEVWQLVDACRQESSIRPQDEPCKFCGNKLSSWKKLSVHMGKHMEQIAMPVLDLIKLKDVTADTIISPIEQQNLLGNGGKKGSGKSANPQMYLGQGIPLEQFGSTQLATASPLLATQHDPSLSPYTQSVQSHHIASGTQSPAMMQASPHMNHLGYNESAYFANVGVNGAHGHIDQSEAFENAHGYAQAGFTNATSHPGHYAHNNTQLGSNYSPAQQAMSTPMSAHSMTMMMGPSSATSYGHPDAQYGQPADMASFQNYSAASQTATYNTTVTDQHSYGMHDQYAQQQQDQHQQQNMYHNHY</sequence>
<dbReference type="PROSITE" id="PS00028">
    <property type="entry name" value="ZINC_FINGER_C2H2_1"/>
    <property type="match status" value="2"/>
</dbReference>
<feature type="region of interest" description="Disordered" evidence="1">
    <location>
        <begin position="610"/>
        <end position="629"/>
    </location>
</feature>
<keyword evidence="4" id="KW-1185">Reference proteome</keyword>
<evidence type="ECO:0000256" key="1">
    <source>
        <dbReference type="SAM" id="MobiDB-lite"/>
    </source>
</evidence>
<feature type="region of interest" description="Disordered" evidence="1">
    <location>
        <begin position="1"/>
        <end position="83"/>
    </location>
</feature>
<organism evidence="3 4">
    <name type="scientific">Cyphellophora attinorum</name>
    <dbReference type="NCBI Taxonomy" id="1664694"/>
    <lineage>
        <taxon>Eukaryota</taxon>
        <taxon>Fungi</taxon>
        <taxon>Dikarya</taxon>
        <taxon>Ascomycota</taxon>
        <taxon>Pezizomycotina</taxon>
        <taxon>Eurotiomycetes</taxon>
        <taxon>Chaetothyriomycetidae</taxon>
        <taxon>Chaetothyriales</taxon>
        <taxon>Cyphellophoraceae</taxon>
        <taxon>Cyphellophora</taxon>
    </lineage>
</organism>
<feature type="domain" description="C2H2-type" evidence="2">
    <location>
        <begin position="975"/>
        <end position="995"/>
    </location>
</feature>
<gene>
    <name evidence="3" type="ORF">AB675_2652</name>
</gene>
<dbReference type="AlphaFoldDB" id="A0A0N1HH62"/>
<dbReference type="Proteomes" id="UP000038010">
    <property type="component" value="Unassembled WGS sequence"/>
</dbReference>
<feature type="domain" description="C2H2-type" evidence="2">
    <location>
        <begin position="908"/>
        <end position="931"/>
    </location>
</feature>
<feature type="compositionally biased region" description="Polar residues" evidence="1">
    <location>
        <begin position="262"/>
        <end position="275"/>
    </location>
</feature>
<evidence type="ECO:0000259" key="2">
    <source>
        <dbReference type="PROSITE" id="PS00028"/>
    </source>
</evidence>
<dbReference type="PANTHER" id="PTHR35391">
    <property type="entry name" value="C2H2-TYPE DOMAIN-CONTAINING PROTEIN-RELATED"/>
    <property type="match status" value="1"/>
</dbReference>
<evidence type="ECO:0000313" key="3">
    <source>
        <dbReference type="EMBL" id="KPI45237.1"/>
    </source>
</evidence>
<feature type="region of interest" description="Disordered" evidence="1">
    <location>
        <begin position="929"/>
        <end position="952"/>
    </location>
</feature>
<dbReference type="GeneID" id="28734522"/>
<accession>A0A0N1HH62</accession>
<feature type="compositionally biased region" description="Polar residues" evidence="1">
    <location>
        <begin position="1"/>
        <end position="11"/>
    </location>
</feature>
<feature type="compositionally biased region" description="Polar residues" evidence="1">
    <location>
        <begin position="642"/>
        <end position="651"/>
    </location>
</feature>
<dbReference type="STRING" id="1664694.A0A0N1HH62"/>
<dbReference type="RefSeq" id="XP_018005200.1">
    <property type="nucleotide sequence ID" value="XM_018142642.1"/>
</dbReference>
<feature type="region of interest" description="Disordered" evidence="1">
    <location>
        <begin position="637"/>
        <end position="680"/>
    </location>
</feature>
<feature type="region of interest" description="Disordered" evidence="1">
    <location>
        <begin position="143"/>
        <end position="168"/>
    </location>
</feature>
<dbReference type="InterPro" id="IPR013087">
    <property type="entry name" value="Znf_C2H2_type"/>
</dbReference>
<dbReference type="VEuPathDB" id="FungiDB:AB675_2652"/>
<feature type="region of interest" description="Disordered" evidence="1">
    <location>
        <begin position="547"/>
        <end position="582"/>
    </location>
</feature>
<name>A0A0N1HH62_9EURO</name>
<reference evidence="3 4" key="1">
    <citation type="submission" date="2015-06" db="EMBL/GenBank/DDBJ databases">
        <title>Draft genome of the ant-associated black yeast Phialophora attae CBS 131958.</title>
        <authorList>
            <person name="Moreno L.F."/>
            <person name="Stielow B.J."/>
            <person name="de Hoog S."/>
            <person name="Vicente V.A."/>
            <person name="Weiss V.A."/>
            <person name="de Vries M."/>
            <person name="Cruz L.M."/>
            <person name="Souza E.M."/>
        </authorList>
    </citation>
    <scope>NUCLEOTIDE SEQUENCE [LARGE SCALE GENOMIC DNA]</scope>
    <source>
        <strain evidence="3 4">CBS 131958</strain>
    </source>
</reference>
<protein>
    <recommendedName>
        <fullName evidence="2">C2H2-type domain-containing protein</fullName>
    </recommendedName>
</protein>
<dbReference type="PANTHER" id="PTHR35391:SF3">
    <property type="entry name" value="FINGER DOMAIN PROTEIN, PUTATIVE (AFU_ORTHOLOGUE AFUA_8G04300)-RELATED"/>
    <property type="match status" value="1"/>
</dbReference>